<dbReference type="Pfam" id="PF07282">
    <property type="entry name" value="Cas12f1-like_TNB"/>
    <property type="match status" value="1"/>
</dbReference>
<protein>
    <submittedName>
        <fullName evidence="3">Transposase</fullName>
    </submittedName>
</protein>
<dbReference type="OrthoDB" id="4278026at2"/>
<dbReference type="PANTHER" id="PTHR30405:SF26">
    <property type="entry name" value="TRANSPOSASE, PROBABLY IS605-TNPB FAMILY"/>
    <property type="match status" value="1"/>
</dbReference>
<dbReference type="NCBIfam" id="NF040570">
    <property type="entry name" value="guided_TnpB"/>
    <property type="match status" value="1"/>
</dbReference>
<evidence type="ECO:0000313" key="4">
    <source>
        <dbReference type="Proteomes" id="UP000266301"/>
    </source>
</evidence>
<proteinExistence type="predicted"/>
<evidence type="ECO:0000259" key="2">
    <source>
        <dbReference type="Pfam" id="PF07282"/>
    </source>
</evidence>
<dbReference type="GO" id="GO:0003677">
    <property type="term" value="F:DNA binding"/>
    <property type="evidence" value="ECO:0007669"/>
    <property type="project" value="UniProtKB-KW"/>
</dbReference>
<dbReference type="KEGG" id="cfer:D4Z93_01935"/>
<dbReference type="Proteomes" id="UP000266301">
    <property type="component" value="Chromosome"/>
</dbReference>
<gene>
    <name evidence="3" type="ORF">D4Z93_01935</name>
</gene>
<name>A0A386H0Z5_9CLOT</name>
<dbReference type="PANTHER" id="PTHR30405">
    <property type="entry name" value="TRANSPOSASE"/>
    <property type="match status" value="1"/>
</dbReference>
<dbReference type="AlphaFoldDB" id="A0A386H0Z5"/>
<accession>A0A386H0Z5</accession>
<evidence type="ECO:0000313" key="3">
    <source>
        <dbReference type="EMBL" id="AYD39367.1"/>
    </source>
</evidence>
<dbReference type="EMBL" id="CP032416">
    <property type="protein sequence ID" value="AYD39367.1"/>
    <property type="molecule type" value="Genomic_DNA"/>
</dbReference>
<dbReference type="InterPro" id="IPR051399">
    <property type="entry name" value="RNA-guided_DNA_endo/Transpos"/>
</dbReference>
<organism evidence="3 4">
    <name type="scientific">Clostridium fermenticellae</name>
    <dbReference type="NCBI Taxonomy" id="2068654"/>
    <lineage>
        <taxon>Bacteria</taxon>
        <taxon>Bacillati</taxon>
        <taxon>Bacillota</taxon>
        <taxon>Clostridia</taxon>
        <taxon>Eubacteriales</taxon>
        <taxon>Clostridiaceae</taxon>
        <taxon>Clostridium</taxon>
    </lineage>
</organism>
<dbReference type="NCBIfam" id="TIGR01766">
    <property type="entry name" value="IS200/IS605 family accessory protein TnpB-like domain"/>
    <property type="match status" value="1"/>
</dbReference>
<reference evidence="3 4" key="1">
    <citation type="journal article" date="2019" name="Int. J. Syst. Evol. Microbiol.">
        <title>Clostridium fermenticellae sp. nov., isolated from the mud in a fermentation cellar for the production of the Chinese liquor, baijiu.</title>
        <authorList>
            <person name="Xu P.X."/>
            <person name="Chai L.J."/>
            <person name="Qiu T."/>
            <person name="Zhang X.J."/>
            <person name="Lu Z.M."/>
            <person name="Xiao C."/>
            <person name="Wang S.T."/>
            <person name="Shen C.H."/>
            <person name="Shi J.S."/>
            <person name="Xu Z.H."/>
        </authorList>
    </citation>
    <scope>NUCLEOTIDE SEQUENCE [LARGE SCALE GENOMIC DNA]</scope>
    <source>
        <strain evidence="3 4">JN500901</strain>
    </source>
</reference>
<feature type="domain" description="Cas12f1-like TNB" evidence="2">
    <location>
        <begin position="24"/>
        <end position="90"/>
    </location>
</feature>
<keyword evidence="1" id="KW-0238">DNA-binding</keyword>
<sequence length="94" mass="10842">MPRGAITKLKKDDLKNKILENWSYFQLQKMIEYKAENVGIKVRYINPEYTSQKCSVCGHVDKENRESQSKFICKKCGFTANADYNASQNIAKSN</sequence>
<dbReference type="InterPro" id="IPR010095">
    <property type="entry name" value="Cas12f1-like_TNB"/>
</dbReference>
<keyword evidence="4" id="KW-1185">Reference proteome</keyword>
<evidence type="ECO:0000256" key="1">
    <source>
        <dbReference type="ARBA" id="ARBA00023125"/>
    </source>
</evidence>